<protein>
    <submittedName>
        <fullName evidence="1">Uncharacterized protein</fullName>
    </submittedName>
</protein>
<gene>
    <name evidence="1" type="ORF">ACFQVC_32795</name>
</gene>
<sequence>MTPPHTSNAPGPAFVGRLAAATGIHRADAYAVAQLFITHPRPRGPKETRDTVEDGMRRLAASLGLGPGDQAPPVIGSRITIRLGLAVLDYGHDWYVMTVPAPARPWLDLLVAGAPCRVCLTLAPLPITATRAETDAHLTDCYDHGLIRWGTTYARQSL</sequence>
<proteinExistence type="predicted"/>
<dbReference type="RefSeq" id="WP_381837454.1">
    <property type="nucleotide sequence ID" value="NZ_JBHTCF010000018.1"/>
</dbReference>
<dbReference type="Proteomes" id="UP001596523">
    <property type="component" value="Unassembled WGS sequence"/>
</dbReference>
<keyword evidence="2" id="KW-1185">Reference proteome</keyword>
<accession>A0ABW2JT71</accession>
<evidence type="ECO:0000313" key="2">
    <source>
        <dbReference type="Proteomes" id="UP001596523"/>
    </source>
</evidence>
<comment type="caution">
    <text evidence="1">The sequence shown here is derived from an EMBL/GenBank/DDBJ whole genome shotgun (WGS) entry which is preliminary data.</text>
</comment>
<name>A0ABW2JT71_9ACTN</name>
<reference evidence="2" key="1">
    <citation type="journal article" date="2019" name="Int. J. Syst. Evol. Microbiol.">
        <title>The Global Catalogue of Microorganisms (GCM) 10K type strain sequencing project: providing services to taxonomists for standard genome sequencing and annotation.</title>
        <authorList>
            <consortium name="The Broad Institute Genomics Platform"/>
            <consortium name="The Broad Institute Genome Sequencing Center for Infectious Disease"/>
            <person name="Wu L."/>
            <person name="Ma J."/>
        </authorList>
    </citation>
    <scope>NUCLEOTIDE SEQUENCE [LARGE SCALE GENOMIC DNA]</scope>
    <source>
        <strain evidence="2">SYNS20</strain>
    </source>
</reference>
<organism evidence="1 2">
    <name type="scientific">Streptomyces monticola</name>
    <dbReference type="NCBI Taxonomy" id="2666263"/>
    <lineage>
        <taxon>Bacteria</taxon>
        <taxon>Bacillati</taxon>
        <taxon>Actinomycetota</taxon>
        <taxon>Actinomycetes</taxon>
        <taxon>Kitasatosporales</taxon>
        <taxon>Streptomycetaceae</taxon>
        <taxon>Streptomyces</taxon>
    </lineage>
</organism>
<dbReference type="EMBL" id="JBHTCF010000018">
    <property type="protein sequence ID" value="MFC7308972.1"/>
    <property type="molecule type" value="Genomic_DNA"/>
</dbReference>
<evidence type="ECO:0000313" key="1">
    <source>
        <dbReference type="EMBL" id="MFC7308972.1"/>
    </source>
</evidence>